<sequence>MALDYCRKNSIFINMMVTREFFILAKIINFISLFSAGISNVYLNNLSYRNVTGNSSYGRNPTVNTPATRSMMNILDKAALPHSR</sequence>
<protein>
    <submittedName>
        <fullName evidence="2">Uncharacterized protein</fullName>
    </submittedName>
</protein>
<reference evidence="2" key="1">
    <citation type="submission" date="2023-10" db="EMBL/GenBank/DDBJ databases">
        <title>Clonality and diversity in the soft rot Dickeya solani phytopathogen.</title>
        <authorList>
            <person name="Pedron J."/>
            <person name="Van Gijsegem F."/>
            <person name="Portier P."/>
            <person name="Taghouti G."/>
        </authorList>
    </citation>
    <scope>NUCLEOTIDE SEQUENCE</scope>
    <source>
        <strain evidence="2">CFBP5647</strain>
    </source>
</reference>
<feature type="transmembrane region" description="Helical" evidence="1">
    <location>
        <begin position="21"/>
        <end position="43"/>
    </location>
</feature>
<keyword evidence="1" id="KW-0812">Transmembrane</keyword>
<dbReference type="RefSeq" id="WP_316394774.1">
    <property type="nucleotide sequence ID" value="NZ_CP136339.1"/>
</dbReference>
<dbReference type="AlphaFoldDB" id="A0AAX4F5C9"/>
<gene>
    <name evidence="2" type="ORF">RXA29_10870</name>
</gene>
<keyword evidence="1" id="KW-1133">Transmembrane helix</keyword>
<dbReference type="EMBL" id="CP136339">
    <property type="protein sequence ID" value="WOA54673.1"/>
    <property type="molecule type" value="Genomic_DNA"/>
</dbReference>
<evidence type="ECO:0000313" key="3">
    <source>
        <dbReference type="Proteomes" id="UP001304423"/>
    </source>
</evidence>
<dbReference type="Proteomes" id="UP001304423">
    <property type="component" value="Chromosome"/>
</dbReference>
<evidence type="ECO:0000256" key="1">
    <source>
        <dbReference type="SAM" id="Phobius"/>
    </source>
</evidence>
<keyword evidence="1" id="KW-0472">Membrane</keyword>
<name>A0AAX4F5C9_9GAMM</name>
<evidence type="ECO:0000313" key="2">
    <source>
        <dbReference type="EMBL" id="WOA54673.1"/>
    </source>
</evidence>
<accession>A0AAX4F5C9</accession>
<proteinExistence type="predicted"/>
<organism evidence="2 3">
    <name type="scientific">Dickeya solani</name>
    <dbReference type="NCBI Taxonomy" id="1089444"/>
    <lineage>
        <taxon>Bacteria</taxon>
        <taxon>Pseudomonadati</taxon>
        <taxon>Pseudomonadota</taxon>
        <taxon>Gammaproteobacteria</taxon>
        <taxon>Enterobacterales</taxon>
        <taxon>Pectobacteriaceae</taxon>
        <taxon>Dickeya</taxon>
    </lineage>
</organism>